<organism evidence="2 3">
    <name type="scientific">Phocaeicola intestinalis</name>
    <dbReference type="NCBI Taxonomy" id="2762212"/>
    <lineage>
        <taxon>Bacteria</taxon>
        <taxon>Pseudomonadati</taxon>
        <taxon>Bacteroidota</taxon>
        <taxon>Bacteroidia</taxon>
        <taxon>Bacteroidales</taxon>
        <taxon>Bacteroidaceae</taxon>
        <taxon>Phocaeicola</taxon>
    </lineage>
</organism>
<dbReference type="Pfam" id="PF01370">
    <property type="entry name" value="Epimerase"/>
    <property type="match status" value="1"/>
</dbReference>
<keyword evidence="3" id="KW-1185">Reference proteome</keyword>
<dbReference type="Gene3D" id="3.40.50.720">
    <property type="entry name" value="NAD(P)-binding Rossmann-like Domain"/>
    <property type="match status" value="1"/>
</dbReference>
<name>A0ABR8Y877_9BACT</name>
<comment type="caution">
    <text evidence="2">The sequence shown here is derived from an EMBL/GenBank/DDBJ whole genome shotgun (WGS) entry which is preliminary data.</text>
</comment>
<feature type="domain" description="NAD-dependent epimerase/dehydratase" evidence="1">
    <location>
        <begin position="4"/>
        <end position="167"/>
    </location>
</feature>
<dbReference type="RefSeq" id="WP_087210565.1">
    <property type="nucleotide sequence ID" value="NZ_JACSPP010000019.1"/>
</dbReference>
<evidence type="ECO:0000313" key="2">
    <source>
        <dbReference type="EMBL" id="MBD8040347.1"/>
    </source>
</evidence>
<accession>A0ABR8Y877</accession>
<dbReference type="SUPFAM" id="SSF51735">
    <property type="entry name" value="NAD(P)-binding Rossmann-fold domains"/>
    <property type="match status" value="1"/>
</dbReference>
<gene>
    <name evidence="2" type="ORF">H9625_07800</name>
</gene>
<dbReference type="Proteomes" id="UP000620874">
    <property type="component" value="Unassembled WGS sequence"/>
</dbReference>
<reference evidence="2 3" key="1">
    <citation type="submission" date="2020-08" db="EMBL/GenBank/DDBJ databases">
        <title>A Genomic Blueprint of the Chicken Gut Microbiome.</title>
        <authorList>
            <person name="Gilroy R."/>
            <person name="Ravi A."/>
            <person name="Getino M."/>
            <person name="Pursley I."/>
            <person name="Horton D.L."/>
            <person name="Alikhan N.-F."/>
            <person name="Baker D."/>
            <person name="Gharbi K."/>
            <person name="Hall N."/>
            <person name="Watson M."/>
            <person name="Adriaenssens E.M."/>
            <person name="Foster-Nyarko E."/>
            <person name="Jarju S."/>
            <person name="Secka A."/>
            <person name="Antonio M."/>
            <person name="Oren A."/>
            <person name="Chaudhuri R."/>
            <person name="La Ragione R.M."/>
            <person name="Hildebrand F."/>
            <person name="Pallen M.J."/>
        </authorList>
    </citation>
    <scope>NUCLEOTIDE SEQUENCE [LARGE SCALE GENOMIC DNA]</scope>
    <source>
        <strain evidence="2 3">Sa1CVN1</strain>
    </source>
</reference>
<proteinExistence type="predicted"/>
<dbReference type="InterPro" id="IPR036291">
    <property type="entry name" value="NAD(P)-bd_dom_sf"/>
</dbReference>
<protein>
    <submittedName>
        <fullName evidence="2">NAD(P)-dependent oxidoreductase</fullName>
    </submittedName>
</protein>
<evidence type="ECO:0000313" key="3">
    <source>
        <dbReference type="Proteomes" id="UP000620874"/>
    </source>
</evidence>
<dbReference type="EMBL" id="JACSPP010000019">
    <property type="protein sequence ID" value="MBD8040347.1"/>
    <property type="molecule type" value="Genomic_DNA"/>
</dbReference>
<sequence>MSTILICGHRAYAVRGLKSVFERQGHTVLEFSRGEVKREGNTITGPVIELDANPMFKEKIDVVVNFILLQNSTVKENEEYVNALLRFCAIHSVKRLVQISSISSYPNDASLIKENTPIENHVELKGGYGLIKATVDNLLENSRQTVPFEIVFVRPGYIVAADNPHPFKGIAKFFGSKLAILIGDKKATLPCIHRDVLHQCLTEIAIQENPLPVYLLVEGENETKYSYFRSQSQALVIPLPKWIFFLGADIAKALHLLKERHVCMIKGAFKINGFDNTLTKSRLNALK</sequence>
<dbReference type="InterPro" id="IPR001509">
    <property type="entry name" value="Epimerase_deHydtase"/>
</dbReference>
<evidence type="ECO:0000259" key="1">
    <source>
        <dbReference type="Pfam" id="PF01370"/>
    </source>
</evidence>